<comment type="caution">
    <text evidence="12">The sequence shown here is derived from an EMBL/GenBank/DDBJ whole genome shotgun (WGS) entry which is preliminary data.</text>
</comment>
<keyword evidence="6 9" id="KW-0863">Zinc-finger</keyword>
<evidence type="ECO:0000256" key="1">
    <source>
        <dbReference type="ARBA" id="ARBA00000900"/>
    </source>
</evidence>
<dbReference type="AlphaFoldDB" id="A0A8T2Q6M4"/>
<keyword evidence="8" id="KW-0862">Zinc</keyword>
<evidence type="ECO:0000313" key="13">
    <source>
        <dbReference type="Proteomes" id="UP000825935"/>
    </source>
</evidence>
<organism evidence="12 13">
    <name type="scientific">Ceratopteris richardii</name>
    <name type="common">Triangle waterfern</name>
    <dbReference type="NCBI Taxonomy" id="49495"/>
    <lineage>
        <taxon>Eukaryota</taxon>
        <taxon>Viridiplantae</taxon>
        <taxon>Streptophyta</taxon>
        <taxon>Embryophyta</taxon>
        <taxon>Tracheophyta</taxon>
        <taxon>Polypodiopsida</taxon>
        <taxon>Polypodiidae</taxon>
        <taxon>Polypodiales</taxon>
        <taxon>Pteridineae</taxon>
        <taxon>Pteridaceae</taxon>
        <taxon>Parkerioideae</taxon>
        <taxon>Ceratopteris</taxon>
    </lineage>
</organism>
<dbReference type="PANTHER" id="PTHR46913">
    <property type="entry name" value="RING-H2 FINGER PROTEIN ATL16"/>
    <property type="match status" value="1"/>
</dbReference>
<comment type="catalytic activity">
    <reaction evidence="1">
        <text>S-ubiquitinyl-[E2 ubiquitin-conjugating enzyme]-L-cysteine + [acceptor protein]-L-lysine = [E2 ubiquitin-conjugating enzyme]-L-cysteine + N(6)-ubiquitinyl-[acceptor protein]-L-lysine.</text>
        <dbReference type="EC" id="2.3.2.27"/>
    </reaction>
</comment>
<dbReference type="GO" id="GO:0008270">
    <property type="term" value="F:zinc ion binding"/>
    <property type="evidence" value="ECO:0007669"/>
    <property type="project" value="UniProtKB-KW"/>
</dbReference>
<keyword evidence="10" id="KW-0812">Transmembrane</keyword>
<evidence type="ECO:0000256" key="5">
    <source>
        <dbReference type="ARBA" id="ARBA00022723"/>
    </source>
</evidence>
<name>A0A8T2Q6M4_CERRI</name>
<evidence type="ECO:0000256" key="10">
    <source>
        <dbReference type="SAM" id="Phobius"/>
    </source>
</evidence>
<evidence type="ECO:0000256" key="3">
    <source>
        <dbReference type="ARBA" id="ARBA00012483"/>
    </source>
</evidence>
<evidence type="ECO:0000256" key="6">
    <source>
        <dbReference type="ARBA" id="ARBA00022771"/>
    </source>
</evidence>
<dbReference type="CDD" id="cd16461">
    <property type="entry name" value="RING-H2_EL5-like"/>
    <property type="match status" value="1"/>
</dbReference>
<gene>
    <name evidence="12" type="ORF">KP509_38G066400</name>
</gene>
<sequence length="226" mass="25497">MADNGDYPHMNHCKGACHRVQLYQAIVFATPVLFASLLLLLFCLLYMKRRRVANIHSPIRGQFFAGGPPDSPSWECGLSKSFRQRLPIVLFDEKFSSICQDTQCTVCLSDYQVSEKILQLPICKHSFHVQCIDEWLAKNVTCPICRTSVLADDSSCSIEVQCSEDGPDSASTTEAEHGIWEERVVSEVQELSHFTRIHETSDDVQPSEFSATFQHGRDFSGNMERS</sequence>
<keyword evidence="13" id="KW-1185">Reference proteome</keyword>
<evidence type="ECO:0000259" key="11">
    <source>
        <dbReference type="PROSITE" id="PS50089"/>
    </source>
</evidence>
<dbReference type="OMA" id="RAFIFCV"/>
<evidence type="ECO:0000256" key="2">
    <source>
        <dbReference type="ARBA" id="ARBA00004906"/>
    </source>
</evidence>
<dbReference type="GO" id="GO:0061630">
    <property type="term" value="F:ubiquitin protein ligase activity"/>
    <property type="evidence" value="ECO:0007669"/>
    <property type="project" value="UniProtKB-EC"/>
</dbReference>
<feature type="domain" description="RING-type" evidence="11">
    <location>
        <begin position="104"/>
        <end position="146"/>
    </location>
</feature>
<dbReference type="Pfam" id="PF13639">
    <property type="entry name" value="zf-RING_2"/>
    <property type="match status" value="1"/>
</dbReference>
<dbReference type="OrthoDB" id="8062037at2759"/>
<dbReference type="InterPro" id="IPR044600">
    <property type="entry name" value="ATL1/ATL16-like"/>
</dbReference>
<evidence type="ECO:0000256" key="4">
    <source>
        <dbReference type="ARBA" id="ARBA00022679"/>
    </source>
</evidence>
<feature type="transmembrane region" description="Helical" evidence="10">
    <location>
        <begin position="25"/>
        <end position="47"/>
    </location>
</feature>
<dbReference type="EMBL" id="CM035443">
    <property type="protein sequence ID" value="KAH7278961.1"/>
    <property type="molecule type" value="Genomic_DNA"/>
</dbReference>
<dbReference type="EC" id="2.3.2.27" evidence="3"/>
<comment type="pathway">
    <text evidence="2">Protein modification; protein ubiquitination.</text>
</comment>
<dbReference type="GO" id="GO:0016567">
    <property type="term" value="P:protein ubiquitination"/>
    <property type="evidence" value="ECO:0007669"/>
    <property type="project" value="InterPro"/>
</dbReference>
<keyword evidence="10" id="KW-0472">Membrane</keyword>
<evidence type="ECO:0000256" key="9">
    <source>
        <dbReference type="PROSITE-ProRule" id="PRU00175"/>
    </source>
</evidence>
<accession>A0A8T2Q6M4</accession>
<evidence type="ECO:0000256" key="8">
    <source>
        <dbReference type="ARBA" id="ARBA00022833"/>
    </source>
</evidence>
<protein>
    <recommendedName>
        <fullName evidence="3">RING-type E3 ubiquitin transferase</fullName>
        <ecNumber evidence="3">2.3.2.27</ecNumber>
    </recommendedName>
</protein>
<evidence type="ECO:0000256" key="7">
    <source>
        <dbReference type="ARBA" id="ARBA00022786"/>
    </source>
</evidence>
<dbReference type="PANTHER" id="PTHR46913:SF23">
    <property type="entry name" value="E3 UBIQUITIN-PROTEIN LIGASE RHA4A-RELATED"/>
    <property type="match status" value="1"/>
</dbReference>
<dbReference type="InterPro" id="IPR001841">
    <property type="entry name" value="Znf_RING"/>
</dbReference>
<dbReference type="Gene3D" id="3.30.40.10">
    <property type="entry name" value="Zinc/RING finger domain, C3HC4 (zinc finger)"/>
    <property type="match status" value="1"/>
</dbReference>
<dbReference type="SUPFAM" id="SSF57850">
    <property type="entry name" value="RING/U-box"/>
    <property type="match status" value="1"/>
</dbReference>
<reference evidence="12" key="1">
    <citation type="submission" date="2021-08" db="EMBL/GenBank/DDBJ databases">
        <title>WGS assembly of Ceratopteris richardii.</title>
        <authorList>
            <person name="Marchant D.B."/>
            <person name="Chen G."/>
            <person name="Jenkins J."/>
            <person name="Shu S."/>
            <person name="Leebens-Mack J."/>
            <person name="Grimwood J."/>
            <person name="Schmutz J."/>
            <person name="Soltis P."/>
            <person name="Soltis D."/>
            <person name="Chen Z.-H."/>
        </authorList>
    </citation>
    <scope>NUCLEOTIDE SEQUENCE</scope>
    <source>
        <strain evidence="12">Whitten #5841</strain>
        <tissue evidence="12">Leaf</tissue>
    </source>
</reference>
<dbReference type="InterPro" id="IPR013083">
    <property type="entry name" value="Znf_RING/FYVE/PHD"/>
</dbReference>
<dbReference type="Proteomes" id="UP000825935">
    <property type="component" value="Chromosome 38"/>
</dbReference>
<dbReference type="PROSITE" id="PS50089">
    <property type="entry name" value="ZF_RING_2"/>
    <property type="match status" value="1"/>
</dbReference>
<keyword evidence="10" id="KW-1133">Transmembrane helix</keyword>
<keyword evidence="7" id="KW-0833">Ubl conjugation pathway</keyword>
<keyword evidence="5" id="KW-0479">Metal-binding</keyword>
<keyword evidence="4" id="KW-0808">Transferase</keyword>
<proteinExistence type="predicted"/>
<dbReference type="SMART" id="SM00184">
    <property type="entry name" value="RING"/>
    <property type="match status" value="1"/>
</dbReference>
<evidence type="ECO:0000313" key="12">
    <source>
        <dbReference type="EMBL" id="KAH7278961.1"/>
    </source>
</evidence>